<accession>A0A0R3RB96</accession>
<keyword evidence="2" id="KW-1185">Reference proteome</keyword>
<name>A0A0R3RB96_9BILA</name>
<dbReference type="Proteomes" id="UP000280834">
    <property type="component" value="Unassembled WGS sequence"/>
</dbReference>
<dbReference type="WBParaSite" id="BTMF_0001731501-mRNA-1">
    <property type="protein sequence ID" value="BTMF_0001731501-mRNA-1"/>
    <property type="gene ID" value="BTMF_0001731501"/>
</dbReference>
<dbReference type="AlphaFoldDB" id="A0A0R3RB96"/>
<dbReference type="EMBL" id="UZAG01022345">
    <property type="protein sequence ID" value="VDO53369.1"/>
    <property type="molecule type" value="Genomic_DNA"/>
</dbReference>
<protein>
    <submittedName>
        <fullName evidence="3">DDE_Tnp_1_7 domain-containing protein</fullName>
    </submittedName>
</protein>
<gene>
    <name evidence="1" type="ORF">BTMF_LOCUS15282</name>
</gene>
<proteinExistence type="predicted"/>
<evidence type="ECO:0000313" key="3">
    <source>
        <dbReference type="WBParaSite" id="BTMF_0001731501-mRNA-1"/>
    </source>
</evidence>
<reference evidence="1 2" key="2">
    <citation type="submission" date="2018-11" db="EMBL/GenBank/DDBJ databases">
        <authorList>
            <consortium name="Pathogen Informatics"/>
        </authorList>
    </citation>
    <scope>NUCLEOTIDE SEQUENCE [LARGE SCALE GENOMIC DNA]</scope>
</reference>
<sequence length="132" mass="15501">MIRPNRKLACWFLIINKYFVCYLHRRSHDSLQRYLRPISTTVVRTVWTAIATNIIDEVPYIVTDNFYTPNFIRPRKPHLKIPRYRRLITTGGGIDVLKNKFCPVLTTHFCCIVHPGNKVVHYPLASIATIYE</sequence>
<reference evidence="3" key="1">
    <citation type="submission" date="2017-02" db="UniProtKB">
        <authorList>
            <consortium name="WormBaseParasite"/>
        </authorList>
    </citation>
    <scope>IDENTIFICATION</scope>
</reference>
<evidence type="ECO:0000313" key="2">
    <source>
        <dbReference type="Proteomes" id="UP000280834"/>
    </source>
</evidence>
<evidence type="ECO:0000313" key="1">
    <source>
        <dbReference type="EMBL" id="VDO53369.1"/>
    </source>
</evidence>
<organism evidence="3">
    <name type="scientific">Brugia timori</name>
    <dbReference type="NCBI Taxonomy" id="42155"/>
    <lineage>
        <taxon>Eukaryota</taxon>
        <taxon>Metazoa</taxon>
        <taxon>Ecdysozoa</taxon>
        <taxon>Nematoda</taxon>
        <taxon>Chromadorea</taxon>
        <taxon>Rhabditida</taxon>
        <taxon>Spirurina</taxon>
        <taxon>Spiruromorpha</taxon>
        <taxon>Filarioidea</taxon>
        <taxon>Onchocercidae</taxon>
        <taxon>Brugia</taxon>
    </lineage>
</organism>